<evidence type="ECO:0000313" key="1">
    <source>
        <dbReference type="EMBL" id="OQP68510.1"/>
    </source>
</evidence>
<dbReference type="OrthoDB" id="659133at2"/>
<proteinExistence type="predicted"/>
<gene>
    <name evidence="1" type="ORF">A4R26_01525</name>
</gene>
<dbReference type="AlphaFoldDB" id="A0A1V9GD39"/>
<accession>A0A1V9GD39</accession>
<sequence>MRTLFLCWLLMPCIGVSQSKTVVSTFRVFPKPEKITEFEKALAAHAQKFHTGEWKWRTYEILSGPDAGAYHVTEGPNSWAQLDERKDISKEHTTDWNTNIAPFTTGQGMQGFSVYREDLSSVPLLEFSEKMAITHVFPKQGYADTIIAIIKKIKVIWQKSNEPVAVYQVSGSGPTQIVLVFRYKTGWKERDPGFRKPFMERYKAEYSDNGYNEYLAAVQQFVEKSWAEMLSYRADLSSK</sequence>
<protein>
    <recommendedName>
        <fullName evidence="3">NIPSNAP domain-containing protein</fullName>
    </recommendedName>
</protein>
<name>A0A1V9GD39_9BACT</name>
<comment type="caution">
    <text evidence="1">The sequence shown here is derived from an EMBL/GenBank/DDBJ whole genome shotgun (WGS) entry which is preliminary data.</text>
</comment>
<dbReference type="RefSeq" id="WP_081159016.1">
    <property type="nucleotide sequence ID" value="NZ_LWBP01000001.1"/>
</dbReference>
<reference evidence="2" key="1">
    <citation type="submission" date="2016-04" db="EMBL/GenBank/DDBJ databases">
        <authorList>
            <person name="Chen L."/>
            <person name="Zhuang W."/>
            <person name="Wang G."/>
        </authorList>
    </citation>
    <scope>NUCLEOTIDE SEQUENCE [LARGE SCALE GENOMIC DNA]</scope>
    <source>
        <strain evidence="2">208</strain>
    </source>
</reference>
<dbReference type="EMBL" id="LWBP01000001">
    <property type="protein sequence ID" value="OQP68510.1"/>
    <property type="molecule type" value="Genomic_DNA"/>
</dbReference>
<organism evidence="1 2">
    <name type="scientific">Niastella populi</name>
    <dbReference type="NCBI Taxonomy" id="550983"/>
    <lineage>
        <taxon>Bacteria</taxon>
        <taxon>Pseudomonadati</taxon>
        <taxon>Bacteroidota</taxon>
        <taxon>Chitinophagia</taxon>
        <taxon>Chitinophagales</taxon>
        <taxon>Chitinophagaceae</taxon>
        <taxon>Niastella</taxon>
    </lineage>
</organism>
<evidence type="ECO:0000313" key="2">
    <source>
        <dbReference type="Proteomes" id="UP000192276"/>
    </source>
</evidence>
<dbReference type="Proteomes" id="UP000192276">
    <property type="component" value="Unassembled WGS sequence"/>
</dbReference>
<evidence type="ECO:0008006" key="3">
    <source>
        <dbReference type="Google" id="ProtNLM"/>
    </source>
</evidence>
<keyword evidence="2" id="KW-1185">Reference proteome</keyword>